<reference evidence="7 8" key="1">
    <citation type="journal article" date="2015" name="Genome Announc.">
        <title>Complete Genome Sequence of Pseudoxanthomonas suwonensis Strain J1, a Cellulose-Degrading Bacterium Isolated from Leaf- and Wood-Enriched Soil.</title>
        <authorList>
            <person name="Hou L."/>
            <person name="Jiang J."/>
            <person name="Xu Z."/>
            <person name="Zhou Y."/>
            <person name="Leung F.C."/>
        </authorList>
    </citation>
    <scope>NUCLEOTIDE SEQUENCE [LARGE SCALE GENOMIC DNA]</scope>
    <source>
        <strain evidence="7 8">J1</strain>
    </source>
</reference>
<organism evidence="7 8">
    <name type="scientific">Pseudoxanthomonas suwonensis</name>
    <dbReference type="NCBI Taxonomy" id="314722"/>
    <lineage>
        <taxon>Bacteria</taxon>
        <taxon>Pseudomonadati</taxon>
        <taxon>Pseudomonadota</taxon>
        <taxon>Gammaproteobacteria</taxon>
        <taxon>Lysobacterales</taxon>
        <taxon>Lysobacteraceae</taxon>
        <taxon>Pseudoxanthomonas</taxon>
    </lineage>
</organism>
<keyword evidence="2 5" id="KW-0732">Signal</keyword>
<feature type="active site" evidence="4">
    <location>
        <position position="278"/>
    </location>
</feature>
<dbReference type="RefSeq" id="WP_052630902.1">
    <property type="nucleotide sequence ID" value="NZ_CP011144.1"/>
</dbReference>
<dbReference type="InterPro" id="IPR036514">
    <property type="entry name" value="SGNH_hydro_sf"/>
</dbReference>
<keyword evidence="3" id="KW-0378">Hydrolase</keyword>
<dbReference type="GO" id="GO:0016788">
    <property type="term" value="F:hydrolase activity, acting on ester bonds"/>
    <property type="evidence" value="ECO:0007669"/>
    <property type="project" value="InterPro"/>
</dbReference>
<keyword evidence="8" id="KW-1185">Reference proteome</keyword>
<dbReference type="EMBL" id="CP011144">
    <property type="protein sequence ID" value="AKC86180.1"/>
    <property type="molecule type" value="Genomic_DNA"/>
</dbReference>
<comment type="similarity">
    <text evidence="1">Belongs to the 'GDSL' lipolytic enzyme family.</text>
</comment>
<dbReference type="Pfam" id="PF03797">
    <property type="entry name" value="Autotransporter"/>
    <property type="match status" value="1"/>
</dbReference>
<evidence type="ECO:0000256" key="5">
    <source>
        <dbReference type="SAM" id="SignalP"/>
    </source>
</evidence>
<dbReference type="InterPro" id="IPR005546">
    <property type="entry name" value="Autotransporte_beta"/>
</dbReference>
<evidence type="ECO:0000313" key="7">
    <source>
        <dbReference type="EMBL" id="AKC86180.1"/>
    </source>
</evidence>
<dbReference type="OrthoDB" id="5292073at2"/>
<accession>A0A0E3UMM8</accession>
<feature type="domain" description="Autotransporter" evidence="6">
    <location>
        <begin position="327"/>
        <end position="599"/>
    </location>
</feature>
<dbReference type="SUPFAM" id="SSF103515">
    <property type="entry name" value="Autotransporter"/>
    <property type="match status" value="1"/>
</dbReference>
<evidence type="ECO:0000256" key="1">
    <source>
        <dbReference type="ARBA" id="ARBA00008668"/>
    </source>
</evidence>
<dbReference type="AlphaFoldDB" id="A0A0E3UMM8"/>
<feature type="active site" description="Nucleophile" evidence="4">
    <location>
        <position position="36"/>
    </location>
</feature>
<dbReference type="SUPFAM" id="SSF52266">
    <property type="entry name" value="SGNH hydrolase"/>
    <property type="match status" value="1"/>
</dbReference>
<sequence>MSAPRPLRSTLAVALALAAAPALAGEFKGAVFFGDSLTDSGHFQNQLPPAVRPITGKFTTNPAWVWAEYVAERYDGDGRTANQGGDNYAQGGSRVTVQNGAAESTVAQVGRYLAANGGRADPGTLYTVWTGANDIFAIAGAGAPPQQTIATAVGGVVQIVGTLDAAGARYILVPSLPDMGITPNAIAAGPAGQAALTQLATTYNAAMYGALAQNGYRVIPLDTFSMLREVVASPATYGLRNVTQTACLPPDGSSLTCNPSSLVAPDAASTYLFADGVHPSAAAHAILADYAISVLEGPQLIGILPHSARIVGRSRADQVAFHLAEAPEAAGLRWWGGLRGDYLRHDHADLFDGLAPAGLFGLDWASGDGLVAGGFLGYGRLDADFGGNRGDFRQADATFGGFLGWYGGRSWVNAQLSYTTLDYDVTRGVRMGPSMRRHAGSADGSNTAFGVNGGYDFGEGALRHGPVAGLLWQTIDVDGYSEDNPSSSALAYPDQSLDSLVGSLGWQARYDAGGWQPYLRATWDHEFEDAPAEAFAQLQTLPGMEYAVPAAQFDGDHGTLVLGARFGLFGLEADLGARATVGQKGGSDSGLFLTLGGSF</sequence>
<feature type="signal peptide" evidence="5">
    <location>
        <begin position="1"/>
        <end position="24"/>
    </location>
</feature>
<dbReference type="SMART" id="SM00869">
    <property type="entry name" value="Autotransporter"/>
    <property type="match status" value="1"/>
</dbReference>
<proteinExistence type="inferred from homology"/>
<dbReference type="PANTHER" id="PTHR45648:SF22">
    <property type="entry name" value="GDSL LIPASE_ACYLHYDROLASE FAMILY PROTEIN (AFU_ORTHOLOGUE AFUA_4G14700)"/>
    <property type="match status" value="1"/>
</dbReference>
<dbReference type="CDD" id="cd01847">
    <property type="entry name" value="Triacylglycerol_lipase_like"/>
    <property type="match status" value="1"/>
</dbReference>
<name>A0A0E3UMM8_9GAMM</name>
<dbReference type="Pfam" id="PF00657">
    <property type="entry name" value="Lipase_GDSL"/>
    <property type="match status" value="1"/>
</dbReference>
<dbReference type="Gene3D" id="2.40.128.130">
    <property type="entry name" value="Autotransporter beta-domain"/>
    <property type="match status" value="1"/>
</dbReference>
<dbReference type="Gene3D" id="3.40.50.1110">
    <property type="entry name" value="SGNH hydrolase"/>
    <property type="match status" value="1"/>
</dbReference>
<evidence type="ECO:0000259" key="6">
    <source>
        <dbReference type="PROSITE" id="PS51208"/>
    </source>
</evidence>
<protein>
    <submittedName>
        <fullName evidence="7">Esterase</fullName>
    </submittedName>
</protein>
<evidence type="ECO:0000256" key="2">
    <source>
        <dbReference type="ARBA" id="ARBA00022729"/>
    </source>
</evidence>
<dbReference type="InterPro" id="IPR017186">
    <property type="entry name" value="Lipase_autotranspt_EstA"/>
</dbReference>
<dbReference type="InterPro" id="IPR051058">
    <property type="entry name" value="GDSL_Est/Lipase"/>
</dbReference>
<dbReference type="PANTHER" id="PTHR45648">
    <property type="entry name" value="GDSL LIPASE/ACYLHYDROLASE FAMILY PROTEIN (AFU_ORTHOLOGUE AFUA_4G14700)"/>
    <property type="match status" value="1"/>
</dbReference>
<evidence type="ECO:0000313" key="8">
    <source>
        <dbReference type="Proteomes" id="UP000033067"/>
    </source>
</evidence>
<dbReference type="KEGG" id="psuw:WQ53_04720"/>
<dbReference type="PROSITE" id="PS51208">
    <property type="entry name" value="AUTOTRANSPORTER"/>
    <property type="match status" value="1"/>
</dbReference>
<dbReference type="PIRSF" id="PIRSF037375">
    <property type="entry name" value="Autotrns_EstA"/>
    <property type="match status" value="1"/>
</dbReference>
<dbReference type="InterPro" id="IPR001087">
    <property type="entry name" value="GDSL"/>
</dbReference>
<feature type="active site" evidence="4">
    <location>
        <position position="275"/>
    </location>
</feature>
<gene>
    <name evidence="7" type="ORF">WQ53_04720</name>
</gene>
<dbReference type="PATRIC" id="fig|314722.6.peg.991"/>
<evidence type="ECO:0000256" key="3">
    <source>
        <dbReference type="ARBA" id="ARBA00022801"/>
    </source>
</evidence>
<feature type="chain" id="PRO_5002412798" evidence="5">
    <location>
        <begin position="25"/>
        <end position="599"/>
    </location>
</feature>
<evidence type="ECO:0000256" key="4">
    <source>
        <dbReference type="PIRSR" id="PIRSR037375-1"/>
    </source>
</evidence>
<dbReference type="Proteomes" id="UP000033067">
    <property type="component" value="Chromosome"/>
</dbReference>
<dbReference type="InterPro" id="IPR036709">
    <property type="entry name" value="Autotransporte_beta_dom_sf"/>
</dbReference>